<dbReference type="PRINTS" id="PR00625">
    <property type="entry name" value="JDOMAIN"/>
</dbReference>
<feature type="binding site" evidence="14">
    <location>
        <position position="202"/>
    </location>
    <ligand>
        <name>Zn(2+)</name>
        <dbReference type="ChEBI" id="CHEBI:29105"/>
        <label>1</label>
    </ligand>
</feature>
<dbReference type="Gene3D" id="1.10.287.110">
    <property type="entry name" value="DnaJ domain"/>
    <property type="match status" value="1"/>
</dbReference>
<dbReference type="InterPro" id="IPR018253">
    <property type="entry name" value="DnaJ_domain_CS"/>
</dbReference>
<keyword evidence="19" id="KW-1185">Reference proteome</keyword>
<keyword evidence="7 14" id="KW-0863">Zinc-finger</keyword>
<dbReference type="PROSITE" id="PS00636">
    <property type="entry name" value="DNAJ_1"/>
    <property type="match status" value="1"/>
</dbReference>
<dbReference type="GO" id="GO:0051082">
    <property type="term" value="F:unfolded protein binding"/>
    <property type="evidence" value="ECO:0007669"/>
    <property type="project" value="UniProtKB-UniRule"/>
</dbReference>
<evidence type="ECO:0000259" key="17">
    <source>
        <dbReference type="PROSITE" id="PS51188"/>
    </source>
</evidence>
<dbReference type="NCBIfam" id="TIGR02349">
    <property type="entry name" value="DnaJ_bact"/>
    <property type="match status" value="1"/>
</dbReference>
<dbReference type="InterPro" id="IPR036410">
    <property type="entry name" value="HSP_DnaJ_Cys-rich_dom_sf"/>
</dbReference>
<dbReference type="FunFam" id="2.60.260.20:FF:000004">
    <property type="entry name" value="Molecular chaperone DnaJ"/>
    <property type="match status" value="1"/>
</dbReference>
<dbReference type="GO" id="GO:0005737">
    <property type="term" value="C:cytoplasm"/>
    <property type="evidence" value="ECO:0007669"/>
    <property type="project" value="UniProtKB-SubCell"/>
</dbReference>
<feature type="domain" description="J" evidence="16">
    <location>
        <begin position="5"/>
        <end position="70"/>
    </location>
</feature>
<evidence type="ECO:0000256" key="7">
    <source>
        <dbReference type="ARBA" id="ARBA00022771"/>
    </source>
</evidence>
<dbReference type="Proteomes" id="UP000317648">
    <property type="component" value="Chromosome"/>
</dbReference>
<evidence type="ECO:0000256" key="8">
    <source>
        <dbReference type="ARBA" id="ARBA00022833"/>
    </source>
</evidence>
<dbReference type="Pfam" id="PF00684">
    <property type="entry name" value="DnaJ_CXXCXGXG"/>
    <property type="match status" value="1"/>
</dbReference>
<feature type="binding site" evidence="14">
    <location>
        <position position="169"/>
    </location>
    <ligand>
        <name>Zn(2+)</name>
        <dbReference type="ChEBI" id="CHEBI:29105"/>
        <label>2</label>
    </ligand>
</feature>
<keyword evidence="6 14" id="KW-0677">Repeat</keyword>
<dbReference type="Gene3D" id="2.10.230.10">
    <property type="entry name" value="Heat shock protein DnaJ, cysteine-rich domain"/>
    <property type="match status" value="1"/>
</dbReference>
<feature type="binding site" evidence="14">
    <location>
        <position position="149"/>
    </location>
    <ligand>
        <name>Zn(2+)</name>
        <dbReference type="ChEBI" id="CHEBI:29105"/>
        <label>1</label>
    </ligand>
</feature>
<dbReference type="SMART" id="SM00271">
    <property type="entry name" value="DnaJ"/>
    <property type="match status" value="1"/>
</dbReference>
<organism evidence="18 19">
    <name type="scientific">Lignipirellula cremea</name>
    <dbReference type="NCBI Taxonomy" id="2528010"/>
    <lineage>
        <taxon>Bacteria</taxon>
        <taxon>Pseudomonadati</taxon>
        <taxon>Planctomycetota</taxon>
        <taxon>Planctomycetia</taxon>
        <taxon>Pirellulales</taxon>
        <taxon>Pirellulaceae</taxon>
        <taxon>Lignipirellula</taxon>
    </lineage>
</organism>
<evidence type="ECO:0000256" key="10">
    <source>
        <dbReference type="ARBA" id="ARBA00023186"/>
    </source>
</evidence>
<dbReference type="FunFam" id="2.10.230.10:FF:000002">
    <property type="entry name" value="Molecular chaperone DnaJ"/>
    <property type="match status" value="1"/>
</dbReference>
<dbReference type="Pfam" id="PF01556">
    <property type="entry name" value="DnaJ_C"/>
    <property type="match status" value="1"/>
</dbReference>
<feature type="binding site" evidence="14">
    <location>
        <position position="166"/>
    </location>
    <ligand>
        <name>Zn(2+)</name>
        <dbReference type="ChEBI" id="CHEBI:29105"/>
        <label>2</label>
    </ligand>
</feature>
<dbReference type="InterPro" id="IPR012724">
    <property type="entry name" value="DnaJ"/>
</dbReference>
<keyword evidence="9 14" id="KW-0346">Stress response</keyword>
<comment type="subunit">
    <text evidence="2 14">Homodimer.</text>
</comment>
<feature type="binding site" evidence="14">
    <location>
        <position position="191"/>
    </location>
    <ligand>
        <name>Zn(2+)</name>
        <dbReference type="ChEBI" id="CHEBI:29105"/>
        <label>2</label>
    </ligand>
</feature>
<evidence type="ECO:0000256" key="5">
    <source>
        <dbReference type="ARBA" id="ARBA00022723"/>
    </source>
</evidence>
<dbReference type="InterPro" id="IPR001305">
    <property type="entry name" value="HSP_DnaJ_Cys-rich_dom"/>
</dbReference>
<dbReference type="GO" id="GO:0005524">
    <property type="term" value="F:ATP binding"/>
    <property type="evidence" value="ECO:0007669"/>
    <property type="project" value="InterPro"/>
</dbReference>
<dbReference type="RefSeq" id="WP_391540576.1">
    <property type="nucleotide sequence ID" value="NZ_CP036433.1"/>
</dbReference>
<comment type="function">
    <text evidence="11 14">Participates actively in the response to hyperosmotic and heat shock by preventing the aggregation of stress-denatured proteins and by disaggregating proteins, also in an autonomous, DnaK-independent fashion. Unfolded proteins bind initially to DnaJ; upon interaction with the DnaJ-bound protein, DnaK hydrolyzes its bound ATP, resulting in the formation of a stable complex. GrpE releases ADP from DnaK; ATP binding to DnaK triggers the release of the substrate protein, thus completing the reaction cycle. Several rounds of ATP-dependent interactions between DnaJ, DnaK and GrpE are required for fully efficient folding. Also involved, together with DnaK and GrpE, in the DNA replication of plasmids through activation of initiation proteins.</text>
</comment>
<evidence type="ECO:0000313" key="19">
    <source>
        <dbReference type="Proteomes" id="UP000317648"/>
    </source>
</evidence>
<evidence type="ECO:0000256" key="4">
    <source>
        <dbReference type="ARBA" id="ARBA00022705"/>
    </source>
</evidence>
<evidence type="ECO:0000256" key="12">
    <source>
        <dbReference type="ARBA" id="ARBA00061004"/>
    </source>
</evidence>
<evidence type="ECO:0000256" key="3">
    <source>
        <dbReference type="ARBA" id="ARBA00022490"/>
    </source>
</evidence>
<dbReference type="GO" id="GO:0006260">
    <property type="term" value="P:DNA replication"/>
    <property type="evidence" value="ECO:0007669"/>
    <property type="project" value="UniProtKB-KW"/>
</dbReference>
<evidence type="ECO:0000256" key="14">
    <source>
        <dbReference type="HAMAP-Rule" id="MF_01152"/>
    </source>
</evidence>
<keyword evidence="8 14" id="KW-0862">Zinc</keyword>
<feature type="repeat" description="CXXCXGXG motif" evidence="14">
    <location>
        <begin position="149"/>
        <end position="156"/>
    </location>
</feature>
<comment type="domain">
    <text evidence="14">The J domain is necessary and sufficient to stimulate DnaK ATPase activity. Zinc center 1 plays an important role in the autonomous, DnaK-independent chaperone activity of DnaJ. Zinc center 2 is essential for interaction with DnaK and for DnaJ activity.</text>
</comment>
<comment type="subcellular location">
    <subcellularLocation>
        <location evidence="1 14">Cytoplasm</location>
    </subcellularLocation>
</comment>
<keyword evidence="10 14" id="KW-0143">Chaperone</keyword>
<evidence type="ECO:0000256" key="13">
    <source>
        <dbReference type="ARBA" id="ARBA00067609"/>
    </source>
</evidence>
<dbReference type="GO" id="GO:0031072">
    <property type="term" value="F:heat shock protein binding"/>
    <property type="evidence" value="ECO:0007669"/>
    <property type="project" value="InterPro"/>
</dbReference>
<dbReference type="FunFam" id="1.10.287.110:FF:000034">
    <property type="entry name" value="Chaperone protein DnaJ"/>
    <property type="match status" value="1"/>
</dbReference>
<feature type="repeat" description="CXXCXGXG motif" evidence="14">
    <location>
        <begin position="188"/>
        <end position="195"/>
    </location>
</feature>
<dbReference type="SUPFAM" id="SSF57938">
    <property type="entry name" value="DnaJ/Hsp40 cysteine-rich domain"/>
    <property type="match status" value="1"/>
</dbReference>
<dbReference type="PANTHER" id="PTHR43096:SF48">
    <property type="entry name" value="CHAPERONE PROTEIN DNAJ"/>
    <property type="match status" value="1"/>
</dbReference>
<feature type="repeat" description="CXXCXGXG motif" evidence="14">
    <location>
        <begin position="202"/>
        <end position="209"/>
    </location>
</feature>
<dbReference type="SUPFAM" id="SSF46565">
    <property type="entry name" value="Chaperone J-domain"/>
    <property type="match status" value="1"/>
</dbReference>
<dbReference type="InterPro" id="IPR036869">
    <property type="entry name" value="J_dom_sf"/>
</dbReference>
<dbReference type="InterPro" id="IPR001623">
    <property type="entry name" value="DnaJ_domain"/>
</dbReference>
<reference evidence="18 19" key="1">
    <citation type="submission" date="2019-02" db="EMBL/GenBank/DDBJ databases">
        <title>Deep-cultivation of Planctomycetes and their phenomic and genomic characterization uncovers novel biology.</title>
        <authorList>
            <person name="Wiegand S."/>
            <person name="Jogler M."/>
            <person name="Boedeker C."/>
            <person name="Pinto D."/>
            <person name="Vollmers J."/>
            <person name="Rivas-Marin E."/>
            <person name="Kohn T."/>
            <person name="Peeters S.H."/>
            <person name="Heuer A."/>
            <person name="Rast P."/>
            <person name="Oberbeckmann S."/>
            <person name="Bunk B."/>
            <person name="Jeske O."/>
            <person name="Meyerdierks A."/>
            <person name="Storesund J.E."/>
            <person name="Kallscheuer N."/>
            <person name="Luecker S."/>
            <person name="Lage O.M."/>
            <person name="Pohl T."/>
            <person name="Merkel B.J."/>
            <person name="Hornburger P."/>
            <person name="Mueller R.-W."/>
            <person name="Bruemmer F."/>
            <person name="Labrenz M."/>
            <person name="Spormann A.M."/>
            <person name="Op den Camp H."/>
            <person name="Overmann J."/>
            <person name="Amann R."/>
            <person name="Jetten M.S.M."/>
            <person name="Mascher T."/>
            <person name="Medema M.H."/>
            <person name="Devos D.P."/>
            <person name="Kaster A.-K."/>
            <person name="Ovreas L."/>
            <person name="Rohde M."/>
            <person name="Galperin M.Y."/>
            <person name="Jogler C."/>
        </authorList>
    </citation>
    <scope>NUCLEOTIDE SEQUENCE [LARGE SCALE GENOMIC DNA]</scope>
    <source>
        <strain evidence="18 19">Pla85_3_4</strain>
    </source>
</reference>
<sequence length="385" mass="42204">MAKRCFYEVLEVTKTATDREISVAYRKAAIRYHPDSNPGDPEVTEKFKEAAEAYEVLSDPNKRARYDQYGHAGLEGGAGASQFHDVQDIFEAFGDLFGGGAFGDLFGGGGGRSRRPRKGRDIRADVTLTLEEAFRGVEKELTFNRNNVCDACEGNGSQPGAKPETCRTCHGHGQVIQQGGILRVQTTCPSCRGAGVTITDPCRECRGRGYQAQRVTLTVNIPAGVDTGMRVRLAGEGEPSAGGGQPGDCYCFINVKQHHLFQRDGDHLVLRLPISYCQATLGAEIEVPTLSGRATLTVPKGSQSGEVFRLRGRGMPDPQSGRQGDLAVQTYIETPRKLTTRQEELLRELAELEHVHVTPHRKSFLEKIRDYFTGSPEEDEEASEE</sequence>
<dbReference type="AlphaFoldDB" id="A0A518DXV4"/>
<keyword evidence="3 14" id="KW-0963">Cytoplasm</keyword>
<feature type="binding site" evidence="14">
    <location>
        <position position="188"/>
    </location>
    <ligand>
        <name>Zn(2+)</name>
        <dbReference type="ChEBI" id="CHEBI:29105"/>
        <label>2</label>
    </ligand>
</feature>
<dbReference type="GO" id="GO:0042026">
    <property type="term" value="P:protein refolding"/>
    <property type="evidence" value="ECO:0007669"/>
    <property type="project" value="TreeGrafter"/>
</dbReference>
<dbReference type="PANTHER" id="PTHR43096">
    <property type="entry name" value="DNAJ HOMOLOG 1, MITOCHONDRIAL-RELATED"/>
    <property type="match status" value="1"/>
</dbReference>
<feature type="binding site" evidence="14">
    <location>
        <position position="152"/>
    </location>
    <ligand>
        <name>Zn(2+)</name>
        <dbReference type="ChEBI" id="CHEBI:29105"/>
        <label>1</label>
    </ligand>
</feature>
<dbReference type="EMBL" id="CP036433">
    <property type="protein sequence ID" value="QDU96676.1"/>
    <property type="molecule type" value="Genomic_DNA"/>
</dbReference>
<comment type="cofactor">
    <cofactor evidence="14">
        <name>Zn(2+)</name>
        <dbReference type="ChEBI" id="CHEBI:29105"/>
    </cofactor>
    <text evidence="14">Binds 2 Zn(2+) ions per monomer.</text>
</comment>
<comment type="similarity">
    <text evidence="12 14">Belongs to the DnaJ family.</text>
</comment>
<dbReference type="Gene3D" id="2.60.260.20">
    <property type="entry name" value="Urease metallochaperone UreE, N-terminal domain"/>
    <property type="match status" value="2"/>
</dbReference>
<dbReference type="GO" id="GO:0008270">
    <property type="term" value="F:zinc ion binding"/>
    <property type="evidence" value="ECO:0007669"/>
    <property type="project" value="UniProtKB-UniRule"/>
</dbReference>
<protein>
    <recommendedName>
        <fullName evidence="13 14">Chaperone protein DnaJ</fullName>
    </recommendedName>
</protein>
<evidence type="ECO:0000256" key="9">
    <source>
        <dbReference type="ARBA" id="ARBA00023016"/>
    </source>
</evidence>
<evidence type="ECO:0000259" key="16">
    <source>
        <dbReference type="PROSITE" id="PS50076"/>
    </source>
</evidence>
<dbReference type="NCBIfam" id="NF008035">
    <property type="entry name" value="PRK10767.1"/>
    <property type="match status" value="1"/>
</dbReference>
<keyword evidence="4 14" id="KW-0235">DNA replication</keyword>
<dbReference type="InterPro" id="IPR002939">
    <property type="entry name" value="DnaJ_C"/>
</dbReference>
<dbReference type="KEGG" id="lcre:Pla8534_44970"/>
<dbReference type="HAMAP" id="MF_01152">
    <property type="entry name" value="DnaJ"/>
    <property type="match status" value="1"/>
</dbReference>
<proteinExistence type="inferred from homology"/>
<name>A0A518DXV4_9BACT</name>
<dbReference type="CDD" id="cd06257">
    <property type="entry name" value="DnaJ"/>
    <property type="match status" value="1"/>
</dbReference>
<keyword evidence="5 14" id="KW-0479">Metal-binding</keyword>
<evidence type="ECO:0000256" key="1">
    <source>
        <dbReference type="ARBA" id="ARBA00004496"/>
    </source>
</evidence>
<evidence type="ECO:0000256" key="2">
    <source>
        <dbReference type="ARBA" id="ARBA00011738"/>
    </source>
</evidence>
<dbReference type="InterPro" id="IPR008971">
    <property type="entry name" value="HSP40/DnaJ_pept-bd"/>
</dbReference>
<evidence type="ECO:0000256" key="6">
    <source>
        <dbReference type="ARBA" id="ARBA00022737"/>
    </source>
</evidence>
<dbReference type="PROSITE" id="PS50076">
    <property type="entry name" value="DNAJ_2"/>
    <property type="match status" value="1"/>
</dbReference>
<feature type="binding site" evidence="14">
    <location>
        <position position="205"/>
    </location>
    <ligand>
        <name>Zn(2+)</name>
        <dbReference type="ChEBI" id="CHEBI:29105"/>
        <label>1</label>
    </ligand>
</feature>
<feature type="zinc finger region" description="CR-type" evidence="15">
    <location>
        <begin position="136"/>
        <end position="214"/>
    </location>
</feature>
<evidence type="ECO:0000313" key="18">
    <source>
        <dbReference type="EMBL" id="QDU96676.1"/>
    </source>
</evidence>
<dbReference type="CDD" id="cd10747">
    <property type="entry name" value="DnaJ_C"/>
    <property type="match status" value="1"/>
</dbReference>
<feature type="domain" description="CR-type" evidence="17">
    <location>
        <begin position="136"/>
        <end position="214"/>
    </location>
</feature>
<evidence type="ECO:0000256" key="11">
    <source>
        <dbReference type="ARBA" id="ARBA00053423"/>
    </source>
</evidence>
<dbReference type="Pfam" id="PF00226">
    <property type="entry name" value="DnaJ"/>
    <property type="match status" value="1"/>
</dbReference>
<dbReference type="GO" id="GO:0009408">
    <property type="term" value="P:response to heat"/>
    <property type="evidence" value="ECO:0007669"/>
    <property type="project" value="InterPro"/>
</dbReference>
<dbReference type="PROSITE" id="PS51188">
    <property type="entry name" value="ZF_CR"/>
    <property type="match status" value="1"/>
</dbReference>
<feature type="repeat" description="CXXCXGXG motif" evidence="14">
    <location>
        <begin position="166"/>
        <end position="173"/>
    </location>
</feature>
<gene>
    <name evidence="14 18" type="primary">dnaJ</name>
    <name evidence="18" type="ORF">Pla8534_44970</name>
</gene>
<accession>A0A518DXV4</accession>
<dbReference type="SUPFAM" id="SSF49493">
    <property type="entry name" value="HSP40/DnaJ peptide-binding domain"/>
    <property type="match status" value="2"/>
</dbReference>
<evidence type="ECO:0000256" key="15">
    <source>
        <dbReference type="PROSITE-ProRule" id="PRU00546"/>
    </source>
</evidence>